<dbReference type="Proteomes" id="UP000295511">
    <property type="component" value="Unassembled WGS sequence"/>
</dbReference>
<evidence type="ECO:0000256" key="3">
    <source>
        <dbReference type="ARBA" id="ARBA00022840"/>
    </source>
</evidence>
<dbReference type="SMART" id="SM00382">
    <property type="entry name" value="AAA"/>
    <property type="match status" value="1"/>
</dbReference>
<dbReference type="GO" id="GO:0055085">
    <property type="term" value="P:transmembrane transport"/>
    <property type="evidence" value="ECO:0007669"/>
    <property type="project" value="UniProtKB-ARBA"/>
</dbReference>
<organism evidence="5 6">
    <name type="scientific">Arthrobacter terricola</name>
    <dbReference type="NCBI Taxonomy" id="2547396"/>
    <lineage>
        <taxon>Bacteria</taxon>
        <taxon>Bacillati</taxon>
        <taxon>Actinomycetota</taxon>
        <taxon>Actinomycetes</taxon>
        <taxon>Micrococcales</taxon>
        <taxon>Micrococcaceae</taxon>
        <taxon>Arthrobacter</taxon>
    </lineage>
</organism>
<dbReference type="GO" id="GO:0016887">
    <property type="term" value="F:ATP hydrolysis activity"/>
    <property type="evidence" value="ECO:0007669"/>
    <property type="project" value="InterPro"/>
</dbReference>
<dbReference type="Pfam" id="PF00005">
    <property type="entry name" value="ABC_tran"/>
    <property type="match status" value="1"/>
</dbReference>
<dbReference type="EMBL" id="SMRU01000004">
    <property type="protein sequence ID" value="TDF99988.1"/>
    <property type="molecule type" value="Genomic_DNA"/>
</dbReference>
<dbReference type="CDD" id="cd03257">
    <property type="entry name" value="ABC_NikE_OppD_transporters"/>
    <property type="match status" value="1"/>
</dbReference>
<keyword evidence="1" id="KW-0813">Transport</keyword>
<dbReference type="InterPro" id="IPR003593">
    <property type="entry name" value="AAA+_ATPase"/>
</dbReference>
<protein>
    <submittedName>
        <fullName evidence="5">ABC transporter ATP-binding protein</fullName>
    </submittedName>
</protein>
<dbReference type="InterPro" id="IPR050319">
    <property type="entry name" value="ABC_transp_ATP-bind"/>
</dbReference>
<dbReference type="InterPro" id="IPR003439">
    <property type="entry name" value="ABC_transporter-like_ATP-bd"/>
</dbReference>
<dbReference type="InterPro" id="IPR027417">
    <property type="entry name" value="P-loop_NTPase"/>
</dbReference>
<keyword evidence="3 5" id="KW-0067">ATP-binding</keyword>
<dbReference type="PANTHER" id="PTHR43776:SF8">
    <property type="entry name" value="ABC TRANSPORTER, ATP-BINDING PROTEIN"/>
    <property type="match status" value="1"/>
</dbReference>
<evidence type="ECO:0000313" key="6">
    <source>
        <dbReference type="Proteomes" id="UP000295511"/>
    </source>
</evidence>
<dbReference type="PROSITE" id="PS50893">
    <property type="entry name" value="ABC_TRANSPORTER_2"/>
    <property type="match status" value="1"/>
</dbReference>
<name>A0A4R5KXQ1_9MICC</name>
<evidence type="ECO:0000313" key="5">
    <source>
        <dbReference type="EMBL" id="TDF99988.1"/>
    </source>
</evidence>
<dbReference type="PANTHER" id="PTHR43776">
    <property type="entry name" value="TRANSPORT ATP-BINDING PROTEIN"/>
    <property type="match status" value="1"/>
</dbReference>
<comment type="caution">
    <text evidence="5">The sequence shown here is derived from an EMBL/GenBank/DDBJ whole genome shotgun (WGS) entry which is preliminary data.</text>
</comment>
<reference evidence="5 6" key="1">
    <citation type="submission" date="2019-03" db="EMBL/GenBank/DDBJ databases">
        <title>Whole genome sequence of Arthrobacter sp JH1-1.</title>
        <authorList>
            <person name="Trinh H.N."/>
        </authorList>
    </citation>
    <scope>NUCLEOTIDE SEQUENCE [LARGE SCALE GENOMIC DNA]</scope>
    <source>
        <strain evidence="5 6">JH1-1</strain>
    </source>
</reference>
<dbReference type="OrthoDB" id="8481147at2"/>
<gene>
    <name evidence="5" type="ORF">E1809_04785</name>
</gene>
<feature type="domain" description="ABC transporter" evidence="4">
    <location>
        <begin position="7"/>
        <end position="251"/>
    </location>
</feature>
<keyword evidence="6" id="KW-1185">Reference proteome</keyword>
<dbReference type="AlphaFoldDB" id="A0A4R5KXQ1"/>
<accession>A0A4R5KXQ1</accession>
<dbReference type="GO" id="GO:0005524">
    <property type="term" value="F:ATP binding"/>
    <property type="evidence" value="ECO:0007669"/>
    <property type="project" value="UniProtKB-KW"/>
</dbReference>
<sequence length="266" mass="28511">MTTILSAHNLDVAYSTPAFLRKRVVRTALSGVGLTVASGDSIGLVGGSGAGKSTLLRILLALQKPDAGSVTFNGRPVEPGPASSLRWYRRAVQYIPQNPAASLAPGMGVERLLREPLEQLRIDGDHRSLILDALERVELDKRLLMRRPHELSGGQNQRVAIARALVPSPEILLADEPVSGLDLPLRNTVLDVMEQLVHRDGLGLVFVSHDLTAVARLCSRTIVLSHGRIVEEGPTAAVYAAPSTPETCELVAAIPRLPAFEGVPNE</sequence>
<keyword evidence="2" id="KW-0547">Nucleotide-binding</keyword>
<dbReference type="Gene3D" id="3.40.50.300">
    <property type="entry name" value="P-loop containing nucleotide triphosphate hydrolases"/>
    <property type="match status" value="1"/>
</dbReference>
<proteinExistence type="predicted"/>
<evidence type="ECO:0000256" key="1">
    <source>
        <dbReference type="ARBA" id="ARBA00022448"/>
    </source>
</evidence>
<evidence type="ECO:0000256" key="2">
    <source>
        <dbReference type="ARBA" id="ARBA00022741"/>
    </source>
</evidence>
<dbReference type="RefSeq" id="WP_133203081.1">
    <property type="nucleotide sequence ID" value="NZ_SMRU01000004.1"/>
</dbReference>
<dbReference type="SUPFAM" id="SSF52540">
    <property type="entry name" value="P-loop containing nucleoside triphosphate hydrolases"/>
    <property type="match status" value="1"/>
</dbReference>
<evidence type="ECO:0000259" key="4">
    <source>
        <dbReference type="PROSITE" id="PS50893"/>
    </source>
</evidence>